<keyword evidence="10 11" id="KW-0472">Membrane</keyword>
<dbReference type="GO" id="GO:0006122">
    <property type="term" value="P:mitochondrial electron transport, ubiquinol to cytochrome c"/>
    <property type="evidence" value="ECO:0007669"/>
    <property type="project" value="UniProtKB-UniRule"/>
</dbReference>
<keyword evidence="8 11" id="KW-1133">Transmembrane helix</keyword>
<keyword evidence="7" id="KW-0249">Electron transport</keyword>
<comment type="subcellular location">
    <subcellularLocation>
        <location evidence="1">Mitochondrion inner membrane</location>
        <topology evidence="1">Single-pass membrane protein</topology>
    </subcellularLocation>
</comment>
<dbReference type="GO" id="GO:0005743">
    <property type="term" value="C:mitochondrial inner membrane"/>
    <property type="evidence" value="ECO:0007669"/>
    <property type="project" value="UniProtKB-SubCell"/>
</dbReference>
<evidence type="ECO:0000256" key="9">
    <source>
        <dbReference type="ARBA" id="ARBA00023128"/>
    </source>
</evidence>
<evidence type="ECO:0000256" key="10">
    <source>
        <dbReference type="ARBA" id="ARBA00023136"/>
    </source>
</evidence>
<evidence type="ECO:0000256" key="7">
    <source>
        <dbReference type="ARBA" id="ARBA00022982"/>
    </source>
</evidence>
<evidence type="ECO:0000256" key="5">
    <source>
        <dbReference type="ARBA" id="ARBA00022692"/>
    </source>
</evidence>
<evidence type="ECO:0000313" key="13">
    <source>
        <dbReference type="Proteomes" id="UP001061958"/>
    </source>
</evidence>
<evidence type="ECO:0000313" key="12">
    <source>
        <dbReference type="EMBL" id="GJQ10772.1"/>
    </source>
</evidence>
<feature type="transmembrane region" description="Helical" evidence="11">
    <location>
        <begin position="49"/>
        <end position="68"/>
    </location>
</feature>
<dbReference type="SUPFAM" id="SSF81508">
    <property type="entry name" value="Ubiquinone-binding protein QP-C of cytochrome bc1 complex (Ubiquinol-cytochrome c reductase)"/>
    <property type="match status" value="1"/>
</dbReference>
<evidence type="ECO:0000256" key="11">
    <source>
        <dbReference type="SAM" id="Phobius"/>
    </source>
</evidence>
<dbReference type="Gene3D" id="1.20.5.210">
    <property type="entry name" value="Cytochrome b-c1 complex subunit 8"/>
    <property type="match status" value="1"/>
</dbReference>
<comment type="similarity">
    <text evidence="2">Belongs to the UQCRQ/QCR8 family.</text>
</comment>
<dbReference type="GO" id="GO:0045275">
    <property type="term" value="C:respiratory chain complex III"/>
    <property type="evidence" value="ECO:0007669"/>
    <property type="project" value="UniProtKB-UniRule"/>
</dbReference>
<keyword evidence="4" id="KW-0679">Respiratory chain</keyword>
<evidence type="ECO:0000256" key="8">
    <source>
        <dbReference type="ARBA" id="ARBA00022989"/>
    </source>
</evidence>
<keyword evidence="5 11" id="KW-0812">Transmembrane</keyword>
<keyword evidence="13" id="KW-1185">Reference proteome</keyword>
<dbReference type="Proteomes" id="UP001061958">
    <property type="component" value="Unassembled WGS sequence"/>
</dbReference>
<organism evidence="12 13">
    <name type="scientific">Galdieria partita</name>
    <dbReference type="NCBI Taxonomy" id="83374"/>
    <lineage>
        <taxon>Eukaryota</taxon>
        <taxon>Rhodophyta</taxon>
        <taxon>Bangiophyceae</taxon>
        <taxon>Galdieriales</taxon>
        <taxon>Galdieriaceae</taxon>
        <taxon>Galdieria</taxon>
    </lineage>
</organism>
<keyword evidence="3" id="KW-0813">Transport</keyword>
<keyword evidence="9" id="KW-0496">Mitochondrion</keyword>
<name>A0A9C7PVM2_9RHOD</name>
<evidence type="ECO:0000256" key="1">
    <source>
        <dbReference type="ARBA" id="ARBA00004434"/>
    </source>
</evidence>
<reference evidence="12" key="1">
    <citation type="journal article" date="2022" name="Proc. Natl. Acad. Sci. U.S.A.">
        <title>Life cycle and functional genomics of the unicellular red alga Galdieria for elucidating algal and plant evolution and industrial use.</title>
        <authorList>
            <person name="Hirooka S."/>
            <person name="Itabashi T."/>
            <person name="Ichinose T.M."/>
            <person name="Onuma R."/>
            <person name="Fujiwara T."/>
            <person name="Yamashita S."/>
            <person name="Jong L.W."/>
            <person name="Tomita R."/>
            <person name="Iwane A.H."/>
            <person name="Miyagishima S.Y."/>
        </authorList>
    </citation>
    <scope>NUCLEOTIDE SEQUENCE</scope>
    <source>
        <strain evidence="12">NBRC 102759</strain>
    </source>
</reference>
<evidence type="ECO:0000256" key="6">
    <source>
        <dbReference type="ARBA" id="ARBA00022792"/>
    </source>
</evidence>
<reference evidence="12" key="2">
    <citation type="submission" date="2022-01" db="EMBL/GenBank/DDBJ databases">
        <authorList>
            <person name="Hirooka S."/>
            <person name="Miyagishima S.Y."/>
        </authorList>
    </citation>
    <scope>NUCLEOTIDE SEQUENCE</scope>
    <source>
        <strain evidence="12">NBRC 102759</strain>
    </source>
</reference>
<dbReference type="AlphaFoldDB" id="A0A9C7PVM2"/>
<evidence type="ECO:0000256" key="3">
    <source>
        <dbReference type="ARBA" id="ARBA00022448"/>
    </source>
</evidence>
<gene>
    <name evidence="12" type="ORF">GpartN1_g2563.t1</name>
</gene>
<dbReference type="InterPro" id="IPR036642">
    <property type="entry name" value="Cyt_bc1_su8_sf"/>
</dbReference>
<sequence length="77" mass="8851">MPPKAPPYKIKGVIEYFVSPNEQKLFSDLTDVKLLMTKARRKVSDNLPAMLPGILLFCGCYFGGYYVYDQKIKSARW</sequence>
<accession>A0A9C7PVM2</accession>
<proteinExistence type="inferred from homology"/>
<dbReference type="OrthoDB" id="6683853at2759"/>
<evidence type="ECO:0000256" key="2">
    <source>
        <dbReference type="ARBA" id="ARBA00007668"/>
    </source>
</evidence>
<dbReference type="EMBL" id="BQMJ01000018">
    <property type="protein sequence ID" value="GJQ10772.1"/>
    <property type="molecule type" value="Genomic_DNA"/>
</dbReference>
<comment type="caution">
    <text evidence="12">The sequence shown here is derived from an EMBL/GenBank/DDBJ whole genome shotgun (WGS) entry which is preliminary data.</text>
</comment>
<keyword evidence="6" id="KW-0999">Mitochondrion inner membrane</keyword>
<evidence type="ECO:0000256" key="4">
    <source>
        <dbReference type="ARBA" id="ARBA00022660"/>
    </source>
</evidence>
<protein>
    <submittedName>
        <fullName evidence="12">Uncharacterized protein</fullName>
    </submittedName>
</protein>